<feature type="domain" description="PAC" evidence="9">
    <location>
        <begin position="655"/>
        <end position="710"/>
    </location>
</feature>
<sequence length="1186" mass="135130">MIYEILEGKIEKAQKQIRELCREDGLSKEELAGGLEDLSATLDALRRSGEMLQQRNDDLESSEEILRRSMERYQALVEKMDSVIYVVEPQGMITYVSPTIERMLGYSVEEILGQSVYQFLHPDDISIFETWLKRALDGRSKPSEFRFIDKRGIVHVVRTYGRPIIEGGELRGLNGIMLDMTNQKKAQAAPKMSEERLNTAIVGADLAIWSWDLLTDVVTHNDRYAEMINLRLGEKSDLNSWKRSIHPDDLPIVEASLQDIYEGRTSHFDVDYRTVSTGGDCIWIQDRGLVVKRDAEGNPTKMAGTMQDISWRKKMEESILEASDKLKKLERIVNRSPAIAFIQRIPFGGPVEFVSENVSQLGYTPEDFYSGAISFDEDLVHYEDLELIFSELNRQIEDGSNSFYQEFRVLTSSDDVRWLASNVWIGRDEDGAVTAVEGIALDITDRKKMEMALTESERRFREMADTLPQPIFECDLQGNVTFANQTAFDLYGYERQDLKKGVSIFQVFAYEDRENMMKNFQKSLSQDRVFTYEYTGLKKEGTTFHFIVYSRPIIREGRPVGLRGTIVDITERKRVEENIKQLADLSEQLVEIGSPMIYVIDRNRRIFLWNRSAEEVTGYSAQEVMGDEEIWMTLIPDPTERDAFLRTLEGIEIGRTAEGQRTKIQIKSGEDRVISWGGINLEDSDGNRIGIVITAQDMTEYARMEEEIRSEREFSRGIIEGADLFIVGLDPQGRITLFNRGAENVTGLPAREVMGSNFYEHFIAETDREAFEIHVSTIFEGKSAGQTEAAVITRTGDEMAVQWGWSVIRSQTNEIERVIAFGHDISYDRWLEEQMLLFMDAIESSNDGIAIFGKFNHLLFANPALLEMFGFTLEEVRGRHYKDFILDFEDGDLSKEVKNGSRWRITCVRKDGSTFPASISFAPVNNRDGKPMATIAVARDISESIEYEQKLETLNRELESFAYTISHDLRAPLRGIQGFALALQEDYGERLDDNGRRYLGRIGTIAANMDRLILDLLDYSRIGRIVSPPQEVDMKKLIVEAYTEVKSMAEGKPVFLSLEGDFPVISCERSRTKQIFTNLLENSLKYSNEEIEIEVGCIDRDGVYEFWVRDNGIGFDVKYHDKIFDPFTRLERSGEGSGIGLATVKKIVETCRGKIWAESVPGEGSIFRFTIPKERGGASPSPSKGK</sequence>
<evidence type="ECO:0000313" key="10">
    <source>
        <dbReference type="EMBL" id="KUK45164.1"/>
    </source>
</evidence>
<feature type="domain" description="PAC" evidence="9">
    <location>
        <begin position="268"/>
        <end position="321"/>
    </location>
</feature>
<evidence type="ECO:0000256" key="6">
    <source>
        <dbReference type="SAM" id="Coils"/>
    </source>
</evidence>
<keyword evidence="4" id="KW-0808">Transferase</keyword>
<evidence type="ECO:0000313" key="13">
    <source>
        <dbReference type="Proteomes" id="UP000057043"/>
    </source>
</evidence>
<evidence type="ECO:0000259" key="8">
    <source>
        <dbReference type="PROSITE" id="PS50112"/>
    </source>
</evidence>
<evidence type="ECO:0000256" key="5">
    <source>
        <dbReference type="ARBA" id="ARBA00022777"/>
    </source>
</evidence>
<dbReference type="Pfam" id="PF02518">
    <property type="entry name" value="HATPase_c"/>
    <property type="match status" value="1"/>
</dbReference>
<feature type="domain" description="PAS" evidence="8">
    <location>
        <begin position="711"/>
        <end position="782"/>
    </location>
</feature>
<feature type="domain" description="PAC" evidence="9">
    <location>
        <begin position="530"/>
        <end position="581"/>
    </location>
</feature>
<keyword evidence="3" id="KW-0597">Phosphoprotein</keyword>
<feature type="domain" description="PAS" evidence="8">
    <location>
        <begin position="834"/>
        <end position="888"/>
    </location>
</feature>
<dbReference type="Pfam" id="PF08447">
    <property type="entry name" value="PAS_3"/>
    <property type="match status" value="3"/>
</dbReference>
<feature type="domain" description="PAS" evidence="8">
    <location>
        <begin position="587"/>
        <end position="637"/>
    </location>
</feature>
<dbReference type="InterPro" id="IPR000014">
    <property type="entry name" value="PAS"/>
</dbReference>
<evidence type="ECO:0000259" key="9">
    <source>
        <dbReference type="PROSITE" id="PS50113"/>
    </source>
</evidence>
<dbReference type="InterPro" id="IPR036097">
    <property type="entry name" value="HisK_dim/P_sf"/>
</dbReference>
<feature type="domain" description="Histidine kinase" evidence="7">
    <location>
        <begin position="964"/>
        <end position="1175"/>
    </location>
</feature>
<name>A0A101FVP0_9EURY</name>
<accession>A0A101FVP0</accession>
<dbReference type="InterPro" id="IPR000700">
    <property type="entry name" value="PAS-assoc_C"/>
</dbReference>
<dbReference type="InterPro" id="IPR001610">
    <property type="entry name" value="PAC"/>
</dbReference>
<reference evidence="11" key="1">
    <citation type="journal article" date="2015" name="MBio">
        <title>Genome-resolved metagenomic analysis reveals roles for candidate phyla and other microbial community members in biogeochemical transformations in oil reservoirs.</title>
        <authorList>
            <person name="Hu P."/>
            <person name="Tom L."/>
            <person name="Singh A."/>
            <person name="Thomas B.C."/>
            <person name="Baker B.J."/>
            <person name="Piceno Y.M."/>
            <person name="Andersen G.L."/>
            <person name="Banfield J.F."/>
        </authorList>
    </citation>
    <scope>NUCLEOTIDE SEQUENCE [LARGE SCALE GENOMIC DNA]</scope>
    <source>
        <strain evidence="11">56_747</strain>
    </source>
</reference>
<dbReference type="PATRIC" id="fig|301375.6.peg.1863"/>
<dbReference type="PROSITE" id="PS50109">
    <property type="entry name" value="HIS_KIN"/>
    <property type="match status" value="1"/>
</dbReference>
<evidence type="ECO:0000313" key="11">
    <source>
        <dbReference type="EMBL" id="KUK97469.1"/>
    </source>
</evidence>
<dbReference type="PANTHER" id="PTHR43304">
    <property type="entry name" value="PHYTOCHROME-LIKE PROTEIN CPH1"/>
    <property type="match status" value="1"/>
</dbReference>
<comment type="catalytic activity">
    <reaction evidence="1">
        <text>ATP + protein L-histidine = ADP + protein N-phospho-L-histidine.</text>
        <dbReference type="EC" id="2.7.13.3"/>
    </reaction>
</comment>
<dbReference type="CDD" id="cd00130">
    <property type="entry name" value="PAS"/>
    <property type="match status" value="7"/>
</dbReference>
<dbReference type="SUPFAM" id="SSF55874">
    <property type="entry name" value="ATPase domain of HSP90 chaperone/DNA topoisomerase II/histidine kinase"/>
    <property type="match status" value="1"/>
</dbReference>
<evidence type="ECO:0000313" key="12">
    <source>
        <dbReference type="Proteomes" id="UP000053961"/>
    </source>
</evidence>
<comment type="caution">
    <text evidence="10">The sequence shown here is derived from an EMBL/GenBank/DDBJ whole genome shotgun (WGS) entry which is preliminary data.</text>
</comment>
<dbReference type="InterPro" id="IPR052162">
    <property type="entry name" value="Sensor_kinase/Photoreceptor"/>
</dbReference>
<dbReference type="EMBL" id="LGFT01000007">
    <property type="protein sequence ID" value="KUK45164.1"/>
    <property type="molecule type" value="Genomic_DNA"/>
</dbReference>
<dbReference type="InterPro" id="IPR036890">
    <property type="entry name" value="HATPase_C_sf"/>
</dbReference>
<dbReference type="SMART" id="SM00388">
    <property type="entry name" value="HisKA"/>
    <property type="match status" value="1"/>
</dbReference>
<feature type="domain" description="PAS" evidence="8">
    <location>
        <begin position="456"/>
        <end position="527"/>
    </location>
</feature>
<evidence type="ECO:0000256" key="3">
    <source>
        <dbReference type="ARBA" id="ARBA00022553"/>
    </source>
</evidence>
<protein>
    <recommendedName>
        <fullName evidence="2">histidine kinase</fullName>
        <ecNumber evidence="2">2.7.13.3</ecNumber>
    </recommendedName>
</protein>
<evidence type="ECO:0000256" key="2">
    <source>
        <dbReference type="ARBA" id="ARBA00012438"/>
    </source>
</evidence>
<dbReference type="NCBIfam" id="TIGR00229">
    <property type="entry name" value="sensory_box"/>
    <property type="match status" value="7"/>
</dbReference>
<dbReference type="Gene3D" id="3.30.565.10">
    <property type="entry name" value="Histidine kinase-like ATPase, C-terminal domain"/>
    <property type="match status" value="1"/>
</dbReference>
<dbReference type="Pfam" id="PF13426">
    <property type="entry name" value="PAS_9"/>
    <property type="match status" value="2"/>
</dbReference>
<gene>
    <name evidence="10" type="ORF">XD72_0413</name>
    <name evidence="11" type="ORF">XE07_0299</name>
</gene>
<dbReference type="SMART" id="SM00091">
    <property type="entry name" value="PAS"/>
    <property type="match status" value="7"/>
</dbReference>
<dbReference type="InterPro" id="IPR013767">
    <property type="entry name" value="PAS_fold"/>
</dbReference>
<feature type="domain" description="PAC" evidence="9">
    <location>
        <begin position="403"/>
        <end position="455"/>
    </location>
</feature>
<dbReference type="EMBL" id="LGHB01000002">
    <property type="protein sequence ID" value="KUK97469.1"/>
    <property type="molecule type" value="Genomic_DNA"/>
</dbReference>
<dbReference type="InterPro" id="IPR013655">
    <property type="entry name" value="PAS_fold_3"/>
</dbReference>
<dbReference type="PANTHER" id="PTHR43304:SF1">
    <property type="entry name" value="PAC DOMAIN-CONTAINING PROTEIN"/>
    <property type="match status" value="1"/>
</dbReference>
<dbReference type="PRINTS" id="PR00344">
    <property type="entry name" value="BCTRLSENSOR"/>
</dbReference>
<dbReference type="Gene3D" id="1.10.287.130">
    <property type="match status" value="1"/>
</dbReference>
<dbReference type="InterPro" id="IPR003594">
    <property type="entry name" value="HATPase_dom"/>
</dbReference>
<dbReference type="SMART" id="SM00086">
    <property type="entry name" value="PAC"/>
    <property type="match status" value="6"/>
</dbReference>
<dbReference type="GO" id="GO:0006355">
    <property type="term" value="P:regulation of DNA-templated transcription"/>
    <property type="evidence" value="ECO:0007669"/>
    <property type="project" value="InterPro"/>
</dbReference>
<dbReference type="InterPro" id="IPR005467">
    <property type="entry name" value="His_kinase_dom"/>
</dbReference>
<dbReference type="InterPro" id="IPR003661">
    <property type="entry name" value="HisK_dim/P_dom"/>
</dbReference>
<evidence type="ECO:0000256" key="1">
    <source>
        <dbReference type="ARBA" id="ARBA00000085"/>
    </source>
</evidence>
<dbReference type="SUPFAM" id="SSF47384">
    <property type="entry name" value="Homodimeric domain of signal transducing histidine kinase"/>
    <property type="match status" value="1"/>
</dbReference>
<dbReference type="Pfam" id="PF00512">
    <property type="entry name" value="HisKA"/>
    <property type="match status" value="1"/>
</dbReference>
<dbReference type="SMART" id="SM00387">
    <property type="entry name" value="HATPase_c"/>
    <property type="match status" value="1"/>
</dbReference>
<evidence type="ECO:0000256" key="4">
    <source>
        <dbReference type="ARBA" id="ARBA00022679"/>
    </source>
</evidence>
<dbReference type="Pfam" id="PF00989">
    <property type="entry name" value="PAS"/>
    <property type="match status" value="2"/>
</dbReference>
<dbReference type="Proteomes" id="UP000057043">
    <property type="component" value="Unassembled WGS sequence"/>
</dbReference>
<organism evidence="10 13">
    <name type="scientific">Methanothrix harundinacea</name>
    <dbReference type="NCBI Taxonomy" id="301375"/>
    <lineage>
        <taxon>Archaea</taxon>
        <taxon>Methanobacteriati</taxon>
        <taxon>Methanobacteriota</taxon>
        <taxon>Stenosarchaea group</taxon>
        <taxon>Methanomicrobia</taxon>
        <taxon>Methanotrichales</taxon>
        <taxon>Methanotrichaceae</taxon>
        <taxon>Methanothrix</taxon>
    </lineage>
</organism>
<evidence type="ECO:0000259" key="7">
    <source>
        <dbReference type="PROSITE" id="PS50109"/>
    </source>
</evidence>
<dbReference type="CDD" id="cd00082">
    <property type="entry name" value="HisKA"/>
    <property type="match status" value="1"/>
</dbReference>
<proteinExistence type="predicted"/>
<dbReference type="Proteomes" id="UP000053961">
    <property type="component" value="Unassembled WGS sequence"/>
</dbReference>
<dbReference type="InterPro" id="IPR004358">
    <property type="entry name" value="Sig_transdc_His_kin-like_C"/>
</dbReference>
<dbReference type="EC" id="2.7.13.3" evidence="2"/>
<reference evidence="12 13" key="2">
    <citation type="journal article" date="2015" name="MBio">
        <title>Genome-Resolved Metagenomic Analysis Reveals Roles for Candidate Phyla and Other Microbial Community Members in Biogeochemical Transformations in Oil Reservoirs.</title>
        <authorList>
            <person name="Hu P."/>
            <person name="Tom L."/>
            <person name="Singh A."/>
            <person name="Thomas B.C."/>
            <person name="Baker B.J."/>
            <person name="Piceno Y.M."/>
            <person name="Andersen G.L."/>
            <person name="Banfield J.F."/>
        </authorList>
    </citation>
    <scope>NUCLEOTIDE SEQUENCE [LARGE SCALE GENOMIC DNA]</scope>
    <source>
        <strain evidence="10">57_489</strain>
    </source>
</reference>
<dbReference type="PROSITE" id="PS50112">
    <property type="entry name" value="PAS"/>
    <property type="match status" value="5"/>
</dbReference>
<dbReference type="FunFam" id="3.30.565.10:FF:000006">
    <property type="entry name" value="Sensor histidine kinase WalK"/>
    <property type="match status" value="1"/>
</dbReference>
<dbReference type="Gene3D" id="3.30.450.20">
    <property type="entry name" value="PAS domain"/>
    <property type="match status" value="7"/>
</dbReference>
<feature type="coiled-coil region" evidence="6">
    <location>
        <begin position="3"/>
        <end position="79"/>
    </location>
</feature>
<feature type="domain" description="PAC" evidence="9">
    <location>
        <begin position="901"/>
        <end position="953"/>
    </location>
</feature>
<dbReference type="PROSITE" id="PS50113">
    <property type="entry name" value="PAC"/>
    <property type="match status" value="5"/>
</dbReference>
<dbReference type="SUPFAM" id="SSF55785">
    <property type="entry name" value="PYP-like sensor domain (PAS domain)"/>
    <property type="match status" value="7"/>
</dbReference>
<dbReference type="GO" id="GO:0000155">
    <property type="term" value="F:phosphorelay sensor kinase activity"/>
    <property type="evidence" value="ECO:0007669"/>
    <property type="project" value="InterPro"/>
</dbReference>
<feature type="domain" description="PAS" evidence="8">
    <location>
        <begin position="69"/>
        <end position="139"/>
    </location>
</feature>
<dbReference type="AlphaFoldDB" id="A0A101FVP0"/>
<keyword evidence="5 10" id="KW-0418">Kinase</keyword>
<dbReference type="InterPro" id="IPR035965">
    <property type="entry name" value="PAS-like_dom_sf"/>
</dbReference>
<keyword evidence="6" id="KW-0175">Coiled coil</keyword>